<feature type="compositionally biased region" description="Low complexity" evidence="1">
    <location>
        <begin position="46"/>
        <end position="58"/>
    </location>
</feature>
<reference evidence="4" key="1">
    <citation type="submission" date="2016-02" db="EMBL/GenBank/DDBJ databases">
        <title>Draft genome sequence of Microdochium bolleyi, a fungal endophyte of beachgrass.</title>
        <authorList>
            <consortium name="DOE Joint Genome Institute"/>
            <person name="David A.S."/>
            <person name="May G."/>
            <person name="Haridas S."/>
            <person name="Lim J."/>
            <person name="Wang M."/>
            <person name="Labutti K."/>
            <person name="Lipzen A."/>
            <person name="Barry K."/>
            <person name="Grigoriev I.V."/>
        </authorList>
    </citation>
    <scope>NUCLEOTIDE SEQUENCE [LARGE SCALE GENOMIC DNA]</scope>
    <source>
        <strain evidence="4">J235TASD1</strain>
    </source>
</reference>
<sequence length="340" mass="36759">MYGDSYFATSLLPSLPSAVQDRLPVLLAYRKTTSWTERWTMPIPRFPRSWPSSRRSTPPTSPELAAVATPDGRGLEMTLPSASVEIVQNDQLEAFVAGAGPSTHHRSSRIPPMTPVAPAVQQDGSGVKWKYAQQGSMLHALGAQHGSSDAAFTRKSYIDGMSYLLKALPDDLDEHEAATIMQCLPAKCVSMTSSPTGGLVSIHQKQQQDGPHSSQRPRHSHGEALVRRAIRRAALQFVLLAYLFVKLITVLVRIGAEYERRYNISHHVISQVLGVAGALGRCGVSVGSSVAQMGDGRLAQVLTKAGTWTTDLVAAAVKEGLRDGFEIISSQPQPSQKAGW</sequence>
<dbReference type="AlphaFoldDB" id="A0A136J4X2"/>
<dbReference type="Proteomes" id="UP000070501">
    <property type="component" value="Unassembled WGS sequence"/>
</dbReference>
<proteinExistence type="predicted"/>
<evidence type="ECO:0000313" key="4">
    <source>
        <dbReference type="Proteomes" id="UP000070501"/>
    </source>
</evidence>
<dbReference type="InParanoid" id="A0A136J4X2"/>
<dbReference type="OrthoDB" id="5220781at2759"/>
<evidence type="ECO:0000256" key="1">
    <source>
        <dbReference type="SAM" id="MobiDB-lite"/>
    </source>
</evidence>
<protein>
    <submittedName>
        <fullName evidence="3">Uncharacterized protein</fullName>
    </submittedName>
</protein>
<keyword evidence="2" id="KW-1133">Transmembrane helix</keyword>
<feature type="transmembrane region" description="Helical" evidence="2">
    <location>
        <begin position="233"/>
        <end position="252"/>
    </location>
</feature>
<name>A0A136J4X2_9PEZI</name>
<dbReference type="STRING" id="196109.A0A136J4X2"/>
<evidence type="ECO:0000256" key="2">
    <source>
        <dbReference type="SAM" id="Phobius"/>
    </source>
</evidence>
<accession>A0A136J4X2</accession>
<gene>
    <name evidence="3" type="ORF">Micbo1qcDRAFT_60331</name>
</gene>
<keyword evidence="2" id="KW-0472">Membrane</keyword>
<keyword evidence="4" id="KW-1185">Reference proteome</keyword>
<evidence type="ECO:0000313" key="3">
    <source>
        <dbReference type="EMBL" id="KXJ92215.1"/>
    </source>
</evidence>
<feature type="region of interest" description="Disordered" evidence="1">
    <location>
        <begin position="46"/>
        <end position="65"/>
    </location>
</feature>
<feature type="compositionally biased region" description="Polar residues" evidence="1">
    <location>
        <begin position="203"/>
        <end position="214"/>
    </location>
</feature>
<dbReference type="EMBL" id="KQ964249">
    <property type="protein sequence ID" value="KXJ92215.1"/>
    <property type="molecule type" value="Genomic_DNA"/>
</dbReference>
<keyword evidence="2" id="KW-0812">Transmembrane</keyword>
<feature type="region of interest" description="Disordered" evidence="1">
    <location>
        <begin position="197"/>
        <end position="222"/>
    </location>
</feature>
<organism evidence="3 4">
    <name type="scientific">Microdochium bolleyi</name>
    <dbReference type="NCBI Taxonomy" id="196109"/>
    <lineage>
        <taxon>Eukaryota</taxon>
        <taxon>Fungi</taxon>
        <taxon>Dikarya</taxon>
        <taxon>Ascomycota</taxon>
        <taxon>Pezizomycotina</taxon>
        <taxon>Sordariomycetes</taxon>
        <taxon>Xylariomycetidae</taxon>
        <taxon>Xylariales</taxon>
        <taxon>Microdochiaceae</taxon>
        <taxon>Microdochium</taxon>
    </lineage>
</organism>